<organism evidence="2 3">
    <name type="scientific">Kutzneria kofuensis</name>
    <dbReference type="NCBI Taxonomy" id="103725"/>
    <lineage>
        <taxon>Bacteria</taxon>
        <taxon>Bacillati</taxon>
        <taxon>Actinomycetota</taxon>
        <taxon>Actinomycetes</taxon>
        <taxon>Pseudonocardiales</taxon>
        <taxon>Pseudonocardiaceae</taxon>
        <taxon>Kutzneria</taxon>
    </lineage>
</organism>
<evidence type="ECO:0008006" key="4">
    <source>
        <dbReference type="Google" id="ProtNLM"/>
    </source>
</evidence>
<evidence type="ECO:0000313" key="2">
    <source>
        <dbReference type="EMBL" id="MBB5891284.1"/>
    </source>
</evidence>
<dbReference type="EMBL" id="JACHIR010000001">
    <property type="protein sequence ID" value="MBB5891284.1"/>
    <property type="molecule type" value="Genomic_DNA"/>
</dbReference>
<name>A0A7W9KES7_9PSEU</name>
<sequence>MTIARIAVGLGLVAATLLGGTATANASAYPRVTAWHDVNARQGCAATTCPVDPLWSMKAGDSRPGICWRHGETITAYGITNDIWVVVSLEDGMSRNVSAVFLTGDKYANLPADVECGPEV</sequence>
<protein>
    <recommendedName>
        <fullName evidence="4">Secreted protein</fullName>
    </recommendedName>
</protein>
<dbReference type="RefSeq" id="WP_184861285.1">
    <property type="nucleotide sequence ID" value="NZ_BAAAWY010000031.1"/>
</dbReference>
<proteinExistence type="predicted"/>
<dbReference type="AlphaFoldDB" id="A0A7W9KES7"/>
<dbReference type="Proteomes" id="UP000585638">
    <property type="component" value="Unassembled WGS sequence"/>
</dbReference>
<comment type="caution">
    <text evidence="2">The sequence shown here is derived from an EMBL/GenBank/DDBJ whole genome shotgun (WGS) entry which is preliminary data.</text>
</comment>
<reference evidence="2 3" key="1">
    <citation type="submission" date="2020-08" db="EMBL/GenBank/DDBJ databases">
        <title>Sequencing the genomes of 1000 actinobacteria strains.</title>
        <authorList>
            <person name="Klenk H.-P."/>
        </authorList>
    </citation>
    <scope>NUCLEOTIDE SEQUENCE [LARGE SCALE GENOMIC DNA]</scope>
    <source>
        <strain evidence="2 3">DSM 43851</strain>
    </source>
</reference>
<evidence type="ECO:0000313" key="3">
    <source>
        <dbReference type="Proteomes" id="UP000585638"/>
    </source>
</evidence>
<accession>A0A7W9KES7</accession>
<evidence type="ECO:0000256" key="1">
    <source>
        <dbReference type="SAM" id="SignalP"/>
    </source>
</evidence>
<keyword evidence="1" id="KW-0732">Signal</keyword>
<feature type="signal peptide" evidence="1">
    <location>
        <begin position="1"/>
        <end position="26"/>
    </location>
</feature>
<keyword evidence="3" id="KW-1185">Reference proteome</keyword>
<gene>
    <name evidence="2" type="ORF">BJ998_002480</name>
</gene>
<feature type="chain" id="PRO_5030837149" description="Secreted protein" evidence="1">
    <location>
        <begin position="27"/>
        <end position="120"/>
    </location>
</feature>